<organism evidence="2 3">
    <name type="scientific">Pararhizobium antarcticum</name>
    <dbReference type="NCBI Taxonomy" id="1798805"/>
    <lineage>
        <taxon>Bacteria</taxon>
        <taxon>Pseudomonadati</taxon>
        <taxon>Pseudomonadota</taxon>
        <taxon>Alphaproteobacteria</taxon>
        <taxon>Hyphomicrobiales</taxon>
        <taxon>Rhizobiaceae</taxon>
        <taxon>Rhizobium/Agrobacterium group</taxon>
        <taxon>Pararhizobium</taxon>
    </lineage>
</organism>
<evidence type="ECO:0000313" key="3">
    <source>
        <dbReference type="Proteomes" id="UP000182661"/>
    </source>
</evidence>
<accession>A0A657LQE2</accession>
<feature type="region of interest" description="Disordered" evidence="1">
    <location>
        <begin position="618"/>
        <end position="678"/>
    </location>
</feature>
<keyword evidence="3" id="KW-1185">Reference proteome</keyword>
<feature type="region of interest" description="Disordered" evidence="1">
    <location>
        <begin position="374"/>
        <end position="469"/>
    </location>
</feature>
<dbReference type="EMBL" id="LSRP01000096">
    <property type="protein sequence ID" value="OJF95079.1"/>
    <property type="molecule type" value="Genomic_DNA"/>
</dbReference>
<dbReference type="AlphaFoldDB" id="A0A657LQE2"/>
<feature type="compositionally biased region" description="Acidic residues" evidence="1">
    <location>
        <begin position="618"/>
        <end position="646"/>
    </location>
</feature>
<evidence type="ECO:0000256" key="1">
    <source>
        <dbReference type="SAM" id="MobiDB-lite"/>
    </source>
</evidence>
<reference evidence="2 3" key="1">
    <citation type="submission" date="2016-02" db="EMBL/GenBank/DDBJ databases">
        <title>Genome sequencing of a beta-galactosidase producing bacteria Rhizobium sp. 59.</title>
        <authorList>
            <person name="Wang D."/>
            <person name="Kot W."/>
            <person name="Qin Y."/>
            <person name="Hansen L."/>
            <person name="Naqvi K."/>
            <person name="Rensing C."/>
        </authorList>
    </citation>
    <scope>NUCLEOTIDE SEQUENCE [LARGE SCALE GENOMIC DNA]</scope>
    <source>
        <strain evidence="2 3">59</strain>
    </source>
</reference>
<feature type="region of interest" description="Disordered" evidence="1">
    <location>
        <begin position="245"/>
        <end position="296"/>
    </location>
</feature>
<feature type="compositionally biased region" description="Low complexity" evidence="1">
    <location>
        <begin position="384"/>
        <end position="394"/>
    </location>
</feature>
<feature type="compositionally biased region" description="Polar residues" evidence="1">
    <location>
        <begin position="448"/>
        <end position="462"/>
    </location>
</feature>
<name>A0A657LQE2_9HYPH</name>
<feature type="compositionally biased region" description="Low complexity" evidence="1">
    <location>
        <begin position="280"/>
        <end position="296"/>
    </location>
</feature>
<gene>
    <name evidence="2" type="ORF">AX760_04445</name>
</gene>
<protein>
    <submittedName>
        <fullName evidence="2">Uncharacterized protein</fullName>
    </submittedName>
</protein>
<sequence length="678" mass="71852">MAVLRPLSRVSGRRTIFEPGWQQPIPAGPSTDELKEIAMLMPILTARVPAQTAQAIPQEASQPRHSLNALAHSISGPRADAILKILETLGRHLNGSEVLPREALVKLMETLARILKFPPLPQETTHDFGQRLAGFLEKLPPEARAVLEKQLGQRTLALQVRVLAQALNHPARLDAGSLRAQFQTSVVLTNPARTDIAQQARSPLPQPALPAQHLATLTAGSAPRMFGAPVEAALLQAVLRETFGAETEQAGSAQAADTDDGKSETEASAPSRRPRDNAPRTGLTQQTATLAAPRPATTTDAIPQLRAAAAFLAADPEALSLVSAIAQGEIDPQVEMTFAAQPGEEASPDAGHATSAEAEAGLQPDIDIDIEAGPTVASKDDGENQATTAEQQATETRDEKPSATISGQRSEATAMPDEADARIPSKGNEEQVRRVQPDGHSTGDEGSDNQTGDPQRAKNLSPSVDRPAEKPARILAETLKGLVQNTLPFPDGAQWETTALPRQMMTSASAGLAAGIPLHDMPGLETMLDAAAIESTAGWTAELSDEIDSWVTLADAGTEDGSETRPAWASLAKPDDALRDPLLHNRLVEGMAGRDAIPFAIIPYLPAKIDNALFAEQMEEEQVSDDGEATDGEEQDEDPATADDDEQHAAPSEPEATTDDDDTAQDAYAVYMRMGGLG</sequence>
<feature type="compositionally biased region" description="Basic and acidic residues" evidence="1">
    <location>
        <begin position="419"/>
        <end position="443"/>
    </location>
</feature>
<dbReference type="Proteomes" id="UP000182661">
    <property type="component" value="Unassembled WGS sequence"/>
</dbReference>
<comment type="caution">
    <text evidence="2">The sequence shown here is derived from an EMBL/GenBank/DDBJ whole genome shotgun (WGS) entry which is preliminary data.</text>
</comment>
<proteinExistence type="predicted"/>
<evidence type="ECO:0000313" key="2">
    <source>
        <dbReference type="EMBL" id="OJF95079.1"/>
    </source>
</evidence>